<dbReference type="EMBL" id="KB020815">
    <property type="protein sequence ID" value="ELA30095.1"/>
    <property type="molecule type" value="Genomic_DNA"/>
</dbReference>
<name>L2FVB6_COLFN</name>
<dbReference type="PANTHER" id="PTHR39596">
    <property type="match status" value="1"/>
</dbReference>
<evidence type="ECO:0000313" key="2">
    <source>
        <dbReference type="EMBL" id="ELA30095.1"/>
    </source>
</evidence>
<organism evidence="2">
    <name type="scientific">Colletotrichum fructicola (strain Nara gc5)</name>
    <name type="common">Anthracnose fungus</name>
    <name type="synonym">Colletotrichum gloeosporioides (strain Nara gc5)</name>
    <dbReference type="NCBI Taxonomy" id="1213859"/>
    <lineage>
        <taxon>Eukaryota</taxon>
        <taxon>Fungi</taxon>
        <taxon>Dikarya</taxon>
        <taxon>Ascomycota</taxon>
        <taxon>Pezizomycotina</taxon>
        <taxon>Sordariomycetes</taxon>
        <taxon>Hypocreomycetidae</taxon>
        <taxon>Glomerellales</taxon>
        <taxon>Glomerellaceae</taxon>
        <taxon>Colletotrichum</taxon>
        <taxon>Colletotrichum gloeosporioides species complex</taxon>
    </lineage>
</organism>
<evidence type="ECO:0000259" key="1">
    <source>
        <dbReference type="Pfam" id="PF06985"/>
    </source>
</evidence>
<feature type="domain" description="Heterokaryon incompatibility" evidence="1">
    <location>
        <begin position="320"/>
        <end position="394"/>
    </location>
</feature>
<reference evidence="2" key="1">
    <citation type="submission" date="2012-08" db="EMBL/GenBank/DDBJ databases">
        <title>Genome analysis of Colletotrichum orbiculare and Colletotrichum fructicola.</title>
        <authorList>
            <person name="Gan P.H.P."/>
            <person name="Ikeda K."/>
            <person name="Irieda H."/>
            <person name="Narusaka M."/>
            <person name="O'Connell R.J."/>
            <person name="Narusaka Y."/>
            <person name="Takano Y."/>
            <person name="Kubo Y."/>
            <person name="Shirasu K."/>
        </authorList>
    </citation>
    <scope>NUCLEOTIDE SEQUENCE</scope>
    <source>
        <strain evidence="2">Nara gc5</strain>
    </source>
</reference>
<dbReference type="Pfam" id="PF06985">
    <property type="entry name" value="HET"/>
    <property type="match status" value="1"/>
</dbReference>
<sequence>MDPTDYTVSRCQIFKEPRWLNYPHDGYRVVRLPEYTNLRRSAQAQEHPDNPGSNFGETAASQSQLTFGVLEYVMQMPVSEDQLLRCDNSGYRYMTTRNTDEMIATWKNHLAEMDPDDRRAILRDARKRLLGIQTSMASDIFISTDAAKGLGDDKLPTMVFICLLGEILTDAVRRLLQELEESSNSDSSPDLSWTPCLGMLFNEQYREAMLQYKWCPLTITQLLSTQNVWSLRYISKINPLPDGKSHNECGSEECKTDQVNEAHYVQRHTECCVSSHSICDNWRPNVNRILDCIQGGEVPVILFVDGQEEADVRRASDVRYVAISHVWADGLGSHSEKGMPVCQLGRLAGLVAEYCPGAAFWVDSLCVPEKPAMRKKAIQMMAETYQRATAVIVLDAGLQIFRYESSSVEATLHLLTSSWMRRLWTLQEAVLAQNIVVAFADRQVELSDLIRDGLESKPFLIVGRISQELHRLGKLSRRGEFPDTRYTIADVSRSLKWRNTSKPSDEAIAIASLLGVDIKLVLEEETPERRMIVLLKHLKRLPKDIIFKAGPKIDQPGFGWAPISLMGAGGGPLGTEANAICTDRGLQGIYMAIEIKRREVQPKIPETRKVYQLAGRRDEDDFPCDMLLIDRPLHLGERVACIAVTTSGRSEAKGLCTADCMYQTKMVITDILLDDWIVEPVVEALWMGILRARIG</sequence>
<accession>L2FVB6</accession>
<dbReference type="PANTHER" id="PTHR39596:SF2">
    <property type="entry name" value="HET DOMAIN PROTEIN (AFU_ORTHOLOGUE AFUA_1G17550)-RELATED"/>
    <property type="match status" value="1"/>
</dbReference>
<dbReference type="STRING" id="1213859.L2FVB6"/>
<dbReference type="AlphaFoldDB" id="L2FVB6"/>
<gene>
    <name evidence="2" type="ORF">CGGC5_9558</name>
</gene>
<protein>
    <recommendedName>
        <fullName evidence="1">Heterokaryon incompatibility domain-containing protein</fullName>
    </recommendedName>
</protein>
<dbReference type="HOGENOM" id="CLU_009388_1_1_1"/>
<dbReference type="InterPro" id="IPR010730">
    <property type="entry name" value="HET"/>
</dbReference>
<proteinExistence type="predicted"/>